<feature type="transmembrane region" description="Helical" evidence="1">
    <location>
        <begin position="63"/>
        <end position="82"/>
    </location>
</feature>
<keyword evidence="3" id="KW-1185">Reference proteome</keyword>
<evidence type="ECO:0000256" key="1">
    <source>
        <dbReference type="SAM" id="Phobius"/>
    </source>
</evidence>
<organism evidence="2 3">
    <name type="scientific">Alicyclobacillus dauci</name>
    <dbReference type="NCBI Taxonomy" id="1475485"/>
    <lineage>
        <taxon>Bacteria</taxon>
        <taxon>Bacillati</taxon>
        <taxon>Bacillota</taxon>
        <taxon>Bacilli</taxon>
        <taxon>Bacillales</taxon>
        <taxon>Alicyclobacillaceae</taxon>
        <taxon>Alicyclobacillus</taxon>
    </lineage>
</organism>
<keyword evidence="1" id="KW-0472">Membrane</keyword>
<accession>A0ABY6Z8Z4</accession>
<evidence type="ECO:0000313" key="2">
    <source>
        <dbReference type="EMBL" id="WAH39345.1"/>
    </source>
</evidence>
<sequence>MAAGVRPLLLPLLTGRVDSPVVPVLEQLSIDAWNRYNRFSLAAALVFFATEVLRVATGLSTTYWQLGLIAPVVAAFIGKLVIDKRLKTRLQELGDEAVTSEQQQAGHRRVELLSMFILILSVVLLVLPV</sequence>
<keyword evidence="1" id="KW-1133">Transmembrane helix</keyword>
<reference evidence="2" key="1">
    <citation type="submission" date="2022-08" db="EMBL/GenBank/DDBJ databases">
        <title>Alicyclobacillus dauci DSM2870, complete genome.</title>
        <authorList>
            <person name="Wang Q."/>
            <person name="Cai R."/>
            <person name="Wang Z."/>
        </authorList>
    </citation>
    <scope>NUCLEOTIDE SEQUENCE</scope>
    <source>
        <strain evidence="2">DSM 28700</strain>
        <plasmid evidence="2">unnamed1</plasmid>
    </source>
</reference>
<evidence type="ECO:0000313" key="3">
    <source>
        <dbReference type="Proteomes" id="UP001164803"/>
    </source>
</evidence>
<geneLocation type="plasmid" evidence="2 3">
    <name>unnamed1</name>
</geneLocation>
<dbReference type="Proteomes" id="UP001164803">
    <property type="component" value="Plasmid unnamed1"/>
</dbReference>
<name>A0ABY6Z8Z4_9BACL</name>
<feature type="transmembrane region" description="Helical" evidence="1">
    <location>
        <begin position="39"/>
        <end position="57"/>
    </location>
</feature>
<gene>
    <name evidence="2" type="ORF">NZD86_23550</name>
</gene>
<proteinExistence type="predicted"/>
<dbReference type="EMBL" id="CP104065">
    <property type="protein sequence ID" value="WAH39345.1"/>
    <property type="molecule type" value="Genomic_DNA"/>
</dbReference>
<keyword evidence="1" id="KW-0812">Transmembrane</keyword>
<keyword evidence="2" id="KW-0614">Plasmid</keyword>
<dbReference type="RefSeq" id="WP_268047063.1">
    <property type="nucleotide sequence ID" value="NZ_CP104065.1"/>
</dbReference>
<feature type="transmembrane region" description="Helical" evidence="1">
    <location>
        <begin position="110"/>
        <end position="127"/>
    </location>
</feature>
<protein>
    <submittedName>
        <fullName evidence="2">Uncharacterized protein</fullName>
    </submittedName>
</protein>